<dbReference type="AlphaFoldDB" id="A0A7X0SMA9"/>
<evidence type="ECO:0000256" key="2">
    <source>
        <dbReference type="ARBA" id="ARBA00023125"/>
    </source>
</evidence>
<keyword evidence="6" id="KW-1185">Reference proteome</keyword>
<dbReference type="PRINTS" id="PR00032">
    <property type="entry name" value="HTHARAC"/>
</dbReference>
<protein>
    <submittedName>
        <fullName evidence="5">AraC family transcriptional regulator</fullName>
    </submittedName>
</protein>
<dbReference type="Gene3D" id="2.60.120.10">
    <property type="entry name" value="Jelly Rolls"/>
    <property type="match status" value="1"/>
</dbReference>
<reference evidence="5 6" key="1">
    <citation type="submission" date="2020-08" db="EMBL/GenBank/DDBJ databases">
        <title>Cohnella phylogeny.</title>
        <authorList>
            <person name="Dunlap C."/>
        </authorList>
    </citation>
    <scope>NUCLEOTIDE SEQUENCE [LARGE SCALE GENOMIC DNA]</scope>
    <source>
        <strain evidence="5 6">CBP 2801</strain>
    </source>
</reference>
<evidence type="ECO:0000256" key="3">
    <source>
        <dbReference type="ARBA" id="ARBA00023163"/>
    </source>
</evidence>
<dbReference type="RefSeq" id="WP_185129131.1">
    <property type="nucleotide sequence ID" value="NZ_JACJVO010000012.1"/>
</dbReference>
<dbReference type="CDD" id="cd02208">
    <property type="entry name" value="cupin_RmlC-like"/>
    <property type="match status" value="1"/>
</dbReference>
<dbReference type="InterPro" id="IPR014710">
    <property type="entry name" value="RmlC-like_jellyroll"/>
</dbReference>
<dbReference type="SMART" id="SM00342">
    <property type="entry name" value="HTH_ARAC"/>
    <property type="match status" value="1"/>
</dbReference>
<keyword evidence="1" id="KW-0805">Transcription regulation</keyword>
<dbReference type="PANTHER" id="PTHR43280:SF28">
    <property type="entry name" value="HTH-TYPE TRANSCRIPTIONAL ACTIVATOR RHAS"/>
    <property type="match status" value="1"/>
</dbReference>
<dbReference type="InterPro" id="IPR018062">
    <property type="entry name" value="HTH_AraC-typ_CS"/>
</dbReference>
<gene>
    <name evidence="5" type="ORF">H7C18_11125</name>
</gene>
<dbReference type="GO" id="GO:0043565">
    <property type="term" value="F:sequence-specific DNA binding"/>
    <property type="evidence" value="ECO:0007669"/>
    <property type="project" value="InterPro"/>
</dbReference>
<proteinExistence type="predicted"/>
<evidence type="ECO:0000313" key="5">
    <source>
        <dbReference type="EMBL" id="MBB6731459.1"/>
    </source>
</evidence>
<dbReference type="GO" id="GO:0003700">
    <property type="term" value="F:DNA-binding transcription factor activity"/>
    <property type="evidence" value="ECO:0007669"/>
    <property type="project" value="InterPro"/>
</dbReference>
<dbReference type="InterPro" id="IPR009057">
    <property type="entry name" value="Homeodomain-like_sf"/>
</dbReference>
<dbReference type="InterPro" id="IPR003313">
    <property type="entry name" value="AraC-bd"/>
</dbReference>
<dbReference type="PANTHER" id="PTHR43280">
    <property type="entry name" value="ARAC-FAMILY TRANSCRIPTIONAL REGULATOR"/>
    <property type="match status" value="1"/>
</dbReference>
<accession>A0A7X0SMA9</accession>
<dbReference type="InterPro" id="IPR020449">
    <property type="entry name" value="Tscrpt_reg_AraC-type_HTH"/>
</dbReference>
<keyword evidence="2" id="KW-0238">DNA-binding</keyword>
<evidence type="ECO:0000256" key="1">
    <source>
        <dbReference type="ARBA" id="ARBA00023015"/>
    </source>
</evidence>
<evidence type="ECO:0000313" key="6">
    <source>
        <dbReference type="Proteomes" id="UP000564644"/>
    </source>
</evidence>
<dbReference type="SUPFAM" id="SSF46689">
    <property type="entry name" value="Homeodomain-like"/>
    <property type="match status" value="2"/>
</dbReference>
<organism evidence="5 6">
    <name type="scientific">Cohnella zeiphila</name>
    <dbReference type="NCBI Taxonomy" id="2761120"/>
    <lineage>
        <taxon>Bacteria</taxon>
        <taxon>Bacillati</taxon>
        <taxon>Bacillota</taxon>
        <taxon>Bacilli</taxon>
        <taxon>Bacillales</taxon>
        <taxon>Paenibacillaceae</taxon>
        <taxon>Cohnella</taxon>
    </lineage>
</organism>
<dbReference type="EMBL" id="JACJVO010000012">
    <property type="protein sequence ID" value="MBB6731459.1"/>
    <property type="molecule type" value="Genomic_DNA"/>
</dbReference>
<name>A0A7X0SMA9_9BACL</name>
<dbReference type="InterPro" id="IPR018060">
    <property type="entry name" value="HTH_AraC"/>
</dbReference>
<dbReference type="InterPro" id="IPR037923">
    <property type="entry name" value="HTH-like"/>
</dbReference>
<dbReference type="Pfam" id="PF12833">
    <property type="entry name" value="HTH_18"/>
    <property type="match status" value="1"/>
</dbReference>
<dbReference type="Pfam" id="PF02311">
    <property type="entry name" value="AraC_binding"/>
    <property type="match status" value="1"/>
</dbReference>
<dbReference type="Gene3D" id="1.10.10.60">
    <property type="entry name" value="Homeodomain-like"/>
    <property type="match status" value="2"/>
</dbReference>
<dbReference type="PROSITE" id="PS00041">
    <property type="entry name" value="HTH_ARAC_FAMILY_1"/>
    <property type="match status" value="1"/>
</dbReference>
<feature type="domain" description="HTH araC/xylS-type" evidence="4">
    <location>
        <begin position="182"/>
        <end position="280"/>
    </location>
</feature>
<dbReference type="SUPFAM" id="SSF51215">
    <property type="entry name" value="Regulatory protein AraC"/>
    <property type="match status" value="1"/>
</dbReference>
<comment type="caution">
    <text evidence="5">The sequence shown here is derived from an EMBL/GenBank/DDBJ whole genome shotgun (WGS) entry which is preliminary data.</text>
</comment>
<dbReference type="Proteomes" id="UP000564644">
    <property type="component" value="Unassembled WGS sequence"/>
</dbReference>
<evidence type="ECO:0000259" key="4">
    <source>
        <dbReference type="PROSITE" id="PS01124"/>
    </source>
</evidence>
<keyword evidence="3" id="KW-0804">Transcription</keyword>
<dbReference type="PROSITE" id="PS01124">
    <property type="entry name" value="HTH_ARAC_FAMILY_2"/>
    <property type="match status" value="1"/>
</dbReference>
<sequence>MVQIQFPRTEKAIFRDDRLPLLYYAGQISNEPDWIFPSHAHDDLSEIIYISEGEGSFRIGDDHYIAGKGDLLIYNRGVVHEERSNPEKPLVTYFCGVGDLALHGVEEGCILPAGACPVIQTGQYSKQAESLISNIFEEVNSQVLGFEHVCRHGLISLLILIIRITNSGGGGSVAPKPGSIGLRIKEYIDKNYTRDIPLSEIANQLYISPHYLSHIFKEETGYSPISYMIRRRIGEAKRLLLTTGLSVQEISREVGYENSNYFSMVFKKIAGESPSRFRKKAIPG</sequence>